<dbReference type="InterPro" id="IPR058792">
    <property type="entry name" value="Beta-barrel_RND_2"/>
</dbReference>
<dbReference type="InterPro" id="IPR006143">
    <property type="entry name" value="RND_pump_MFP"/>
</dbReference>
<dbReference type="Pfam" id="PF25954">
    <property type="entry name" value="Beta-barrel_RND_2"/>
    <property type="match status" value="1"/>
</dbReference>
<evidence type="ECO:0000256" key="2">
    <source>
        <dbReference type="SAM" id="Coils"/>
    </source>
</evidence>
<dbReference type="InterPro" id="IPR058625">
    <property type="entry name" value="MdtA-like_BSH"/>
</dbReference>
<evidence type="ECO:0000256" key="1">
    <source>
        <dbReference type="ARBA" id="ARBA00009477"/>
    </source>
</evidence>
<evidence type="ECO:0000313" key="7">
    <source>
        <dbReference type="Proteomes" id="UP001139031"/>
    </source>
</evidence>
<evidence type="ECO:0000259" key="5">
    <source>
        <dbReference type="Pfam" id="PF25954"/>
    </source>
</evidence>
<proteinExistence type="inferred from homology"/>
<feature type="region of interest" description="Disordered" evidence="3">
    <location>
        <begin position="308"/>
        <end position="335"/>
    </location>
</feature>
<evidence type="ECO:0000259" key="4">
    <source>
        <dbReference type="Pfam" id="PF25917"/>
    </source>
</evidence>
<evidence type="ECO:0000256" key="3">
    <source>
        <dbReference type="SAM" id="MobiDB-lite"/>
    </source>
</evidence>
<organism evidence="6 7">
    <name type="scientific">Nannocystis pusilla</name>
    <dbReference type="NCBI Taxonomy" id="889268"/>
    <lineage>
        <taxon>Bacteria</taxon>
        <taxon>Pseudomonadati</taxon>
        <taxon>Myxococcota</taxon>
        <taxon>Polyangia</taxon>
        <taxon>Nannocystales</taxon>
        <taxon>Nannocystaceae</taxon>
        <taxon>Nannocystis</taxon>
    </lineage>
</organism>
<dbReference type="EMBL" id="JAIRAU010000001">
    <property type="protein sequence ID" value="MBZ5708150.1"/>
    <property type="molecule type" value="Genomic_DNA"/>
</dbReference>
<dbReference type="SUPFAM" id="SSF111369">
    <property type="entry name" value="HlyD-like secretion proteins"/>
    <property type="match status" value="1"/>
</dbReference>
<accession>A0ABS7TIU8</accession>
<feature type="region of interest" description="Disordered" evidence="3">
    <location>
        <begin position="29"/>
        <end position="62"/>
    </location>
</feature>
<keyword evidence="2" id="KW-0175">Coiled coil</keyword>
<evidence type="ECO:0000313" key="6">
    <source>
        <dbReference type="EMBL" id="MBZ5708150.1"/>
    </source>
</evidence>
<sequence>MTHVHLSRLLVTAALLIPIACDSGGEPKVGLPPVRGADGSEAPRVPGPPPRPEQGPAVSQAGASVAGRYVATALPKHSADLSPRMSGTITAVMAEEGERVKKGQQLFRLDARASRLGIAQAEAALEGATIQRDNAQRELERQQRLAQSGTISAAVLERAEAAFTSASNGIEQAEVMLSMARRNSGDSTVASPIDGVVTKKLKSVGETVTMMPPTVVMIVQDQSVIELRARIPESALKTIREGQTITAHFSALELARSATVVRIQPTVDATTRTIEIVADVANADNLLRPGMYVEVELAPPAAEAVVADAAAPAPASKAPVARAKRKQPAGAEDKL</sequence>
<name>A0ABS7TIU8_9BACT</name>
<dbReference type="RefSeq" id="WP_224189904.1">
    <property type="nucleotide sequence ID" value="NZ_JAIRAU010000001.1"/>
</dbReference>
<feature type="domain" description="CusB-like beta-barrel" evidence="5">
    <location>
        <begin position="227"/>
        <end position="299"/>
    </location>
</feature>
<feature type="coiled-coil region" evidence="2">
    <location>
        <begin position="118"/>
        <end position="145"/>
    </location>
</feature>
<dbReference type="Proteomes" id="UP001139031">
    <property type="component" value="Unassembled WGS sequence"/>
</dbReference>
<dbReference type="Pfam" id="PF25917">
    <property type="entry name" value="BSH_RND"/>
    <property type="match status" value="1"/>
</dbReference>
<reference evidence="6" key="1">
    <citation type="submission" date="2021-08" db="EMBL/GenBank/DDBJ databases">
        <authorList>
            <person name="Stevens D.C."/>
        </authorList>
    </citation>
    <scope>NUCLEOTIDE SEQUENCE</scope>
    <source>
        <strain evidence="6">DSM 53165</strain>
    </source>
</reference>
<dbReference type="Gene3D" id="2.40.50.100">
    <property type="match status" value="1"/>
</dbReference>
<dbReference type="Gene3D" id="1.10.287.470">
    <property type="entry name" value="Helix hairpin bin"/>
    <property type="match status" value="1"/>
</dbReference>
<comment type="similarity">
    <text evidence="1">Belongs to the membrane fusion protein (MFP) (TC 8.A.1) family.</text>
</comment>
<keyword evidence="7" id="KW-1185">Reference proteome</keyword>
<feature type="domain" description="Multidrug resistance protein MdtA-like barrel-sandwich hybrid" evidence="4">
    <location>
        <begin position="79"/>
        <end position="219"/>
    </location>
</feature>
<protein>
    <submittedName>
        <fullName evidence="6">Efflux RND transporter periplasmic adaptor subunit</fullName>
    </submittedName>
</protein>
<comment type="caution">
    <text evidence="6">The sequence shown here is derived from an EMBL/GenBank/DDBJ whole genome shotgun (WGS) entry which is preliminary data.</text>
</comment>
<feature type="compositionally biased region" description="Low complexity" evidence="3">
    <location>
        <begin position="308"/>
        <end position="321"/>
    </location>
</feature>
<dbReference type="PANTHER" id="PTHR30469">
    <property type="entry name" value="MULTIDRUG RESISTANCE PROTEIN MDTA"/>
    <property type="match status" value="1"/>
</dbReference>
<gene>
    <name evidence="6" type="ORF">K7C98_02695</name>
</gene>
<dbReference type="PANTHER" id="PTHR30469:SF15">
    <property type="entry name" value="HLYD FAMILY OF SECRETION PROTEINS"/>
    <property type="match status" value="1"/>
</dbReference>
<dbReference type="Gene3D" id="2.40.30.170">
    <property type="match status" value="1"/>
</dbReference>
<dbReference type="NCBIfam" id="TIGR01730">
    <property type="entry name" value="RND_mfp"/>
    <property type="match status" value="1"/>
</dbReference>